<name>A0ABP1E6H9_9APHY</name>
<reference evidence="3" key="1">
    <citation type="submission" date="2024-04" db="EMBL/GenBank/DDBJ databases">
        <authorList>
            <person name="Shaw F."/>
            <person name="Minotto A."/>
        </authorList>
    </citation>
    <scope>NUCLEOTIDE SEQUENCE [LARGE SCALE GENOMIC DNA]</scope>
</reference>
<proteinExistence type="predicted"/>
<keyword evidence="1" id="KW-0175">Coiled coil</keyword>
<gene>
    <name evidence="2" type="ORF">GFSPODELE1_LOCUS10349</name>
</gene>
<accession>A0ABP1E6H9</accession>
<organism evidence="2 3">
    <name type="scientific">Somion occarium</name>
    <dbReference type="NCBI Taxonomy" id="3059160"/>
    <lineage>
        <taxon>Eukaryota</taxon>
        <taxon>Fungi</taxon>
        <taxon>Dikarya</taxon>
        <taxon>Basidiomycota</taxon>
        <taxon>Agaricomycotina</taxon>
        <taxon>Agaricomycetes</taxon>
        <taxon>Polyporales</taxon>
        <taxon>Cerrenaceae</taxon>
        <taxon>Somion</taxon>
    </lineage>
</organism>
<keyword evidence="3" id="KW-1185">Reference proteome</keyword>
<dbReference type="EMBL" id="OZ037951">
    <property type="protein sequence ID" value="CAL1715655.1"/>
    <property type="molecule type" value="Genomic_DNA"/>
</dbReference>
<evidence type="ECO:0000256" key="1">
    <source>
        <dbReference type="SAM" id="Coils"/>
    </source>
</evidence>
<evidence type="ECO:0000313" key="3">
    <source>
        <dbReference type="Proteomes" id="UP001497453"/>
    </source>
</evidence>
<sequence>MSPIDKFQLPSVQQNVIEQIRSLKFDHRIIHDDFICVQRSLEGVSTCVRWSKLKRCQQMIIAWKGLHQDYISLVWKSKDVAGMARSTAIDFVDVVIPTILQNAELSIEQKMDTMHDYMKHLENDGKESKSLTDGFLKLKRDVDVFCNQWNDLIKEHRLLRLVTQSKKCEQRLVELDAQLKPLQFKIAALKIAVQVVTATRTLISLMDGSAMGRTAGGDVAPTRLKQALSEADLEIQNLRQKNARHLQDVQELDTQSTEHKIRDIAAKLGVIVSVWAAIVADLTLVSGLLEHAVRSPENPTLQGLFNGRLKQIHNHYRGLAEVFHEFQVALNDTSLPALRRSRERIL</sequence>
<feature type="coiled-coil region" evidence="1">
    <location>
        <begin position="228"/>
        <end position="255"/>
    </location>
</feature>
<dbReference type="Proteomes" id="UP001497453">
    <property type="component" value="Chromosome 8"/>
</dbReference>
<protein>
    <submittedName>
        <fullName evidence="2">Uncharacterized protein</fullName>
    </submittedName>
</protein>
<evidence type="ECO:0000313" key="2">
    <source>
        <dbReference type="EMBL" id="CAL1715655.1"/>
    </source>
</evidence>